<feature type="signal peptide" evidence="2">
    <location>
        <begin position="1"/>
        <end position="18"/>
    </location>
</feature>
<comment type="caution">
    <text evidence="4">The sequence shown here is derived from an EMBL/GenBank/DDBJ whole genome shotgun (WGS) entry which is preliminary data.</text>
</comment>
<proteinExistence type="predicted"/>
<name>A0A8H7RS59_9FUNG</name>
<dbReference type="Pfam" id="PF10342">
    <property type="entry name" value="Kre9_KNH"/>
    <property type="match status" value="1"/>
</dbReference>
<evidence type="ECO:0000313" key="5">
    <source>
        <dbReference type="Proteomes" id="UP000646827"/>
    </source>
</evidence>
<feature type="domain" description="Yeast cell wall synthesis Kre9/Knh1-like N-terminal" evidence="3">
    <location>
        <begin position="28"/>
        <end position="121"/>
    </location>
</feature>
<protein>
    <recommendedName>
        <fullName evidence="3">Yeast cell wall synthesis Kre9/Knh1-like N-terminal domain-containing protein</fullName>
    </recommendedName>
</protein>
<gene>
    <name evidence="4" type="ORF">INT45_000005</name>
</gene>
<dbReference type="AlphaFoldDB" id="A0A8H7RS59"/>
<evidence type="ECO:0000256" key="2">
    <source>
        <dbReference type="SAM" id="SignalP"/>
    </source>
</evidence>
<reference evidence="4 5" key="1">
    <citation type="submission" date="2020-12" db="EMBL/GenBank/DDBJ databases">
        <title>Metabolic potential, ecology and presence of endohyphal bacteria is reflected in genomic diversity of Mucoromycotina.</title>
        <authorList>
            <person name="Muszewska A."/>
            <person name="Okrasinska A."/>
            <person name="Steczkiewicz K."/>
            <person name="Drgas O."/>
            <person name="Orlowska M."/>
            <person name="Perlinska-Lenart U."/>
            <person name="Aleksandrzak-Piekarczyk T."/>
            <person name="Szatraj K."/>
            <person name="Zielenkiewicz U."/>
            <person name="Pilsyk S."/>
            <person name="Malc E."/>
            <person name="Mieczkowski P."/>
            <person name="Kruszewska J.S."/>
            <person name="Biernat P."/>
            <person name="Pawlowska J."/>
        </authorList>
    </citation>
    <scope>NUCLEOTIDE SEQUENCE [LARGE SCALE GENOMIC DNA]</scope>
    <source>
        <strain evidence="4 5">CBS 142.35</strain>
    </source>
</reference>
<keyword evidence="5" id="KW-1185">Reference proteome</keyword>
<keyword evidence="1 2" id="KW-0732">Signal</keyword>
<dbReference type="InterPro" id="IPR018466">
    <property type="entry name" value="Kre9/Knh1-like_N"/>
</dbReference>
<dbReference type="OrthoDB" id="2339190at2759"/>
<evidence type="ECO:0000259" key="3">
    <source>
        <dbReference type="Pfam" id="PF10342"/>
    </source>
</evidence>
<organism evidence="4 5">
    <name type="scientific">Circinella minor</name>
    <dbReference type="NCBI Taxonomy" id="1195481"/>
    <lineage>
        <taxon>Eukaryota</taxon>
        <taxon>Fungi</taxon>
        <taxon>Fungi incertae sedis</taxon>
        <taxon>Mucoromycota</taxon>
        <taxon>Mucoromycotina</taxon>
        <taxon>Mucoromycetes</taxon>
        <taxon>Mucorales</taxon>
        <taxon>Lichtheimiaceae</taxon>
        <taxon>Circinella</taxon>
    </lineage>
</organism>
<feature type="chain" id="PRO_5034576319" description="Yeast cell wall synthesis Kre9/Knh1-like N-terminal domain-containing protein" evidence="2">
    <location>
        <begin position="19"/>
        <end position="130"/>
    </location>
</feature>
<evidence type="ECO:0000313" key="4">
    <source>
        <dbReference type="EMBL" id="KAG2215685.1"/>
    </source>
</evidence>
<dbReference type="EMBL" id="JAEPRB010000493">
    <property type="protein sequence ID" value="KAG2215685.1"/>
    <property type="molecule type" value="Genomic_DNA"/>
</dbReference>
<evidence type="ECO:0000256" key="1">
    <source>
        <dbReference type="ARBA" id="ARBA00022729"/>
    </source>
</evidence>
<accession>A0A8H7RS59</accession>
<dbReference type="Proteomes" id="UP000646827">
    <property type="component" value="Unassembled WGS sequence"/>
</dbReference>
<sequence>MKTFITLLLLLIVTVVNAIVWNPEITVPKATSKWRAGETYTVKWKTTVLGEDIPDGVNGTIKLGYLEEGSINEHLYWDLATAFPLNSGAQTVTLPSDLETKTSYIIVVMGDSGNASPKFTIKAARPLITQ</sequence>